<sequence>MDELRPRDIRFDIIIPLHNMESIYVLRAIDSVLNQSHRKWRVTIVESRASFEKTKGKWRAYVDELDDSRFYHCVEHKKGISAARNQASKCERSAYIAFLDGDDSWMTHHLQTMAEAICLSPPDTVMWWSRLGKLMVMESLMTGIQEVKVLEYSPYEGLEIFTPP</sequence>
<feature type="non-terminal residue" evidence="2">
    <location>
        <position position="164"/>
    </location>
</feature>
<name>A0A382IJD8_9ZZZZ</name>
<dbReference type="InterPro" id="IPR001173">
    <property type="entry name" value="Glyco_trans_2-like"/>
</dbReference>
<dbReference type="GO" id="GO:0016758">
    <property type="term" value="F:hexosyltransferase activity"/>
    <property type="evidence" value="ECO:0007669"/>
    <property type="project" value="UniProtKB-ARBA"/>
</dbReference>
<dbReference type="PANTHER" id="PTHR22916">
    <property type="entry name" value="GLYCOSYLTRANSFERASE"/>
    <property type="match status" value="1"/>
</dbReference>
<organism evidence="2">
    <name type="scientific">marine metagenome</name>
    <dbReference type="NCBI Taxonomy" id="408172"/>
    <lineage>
        <taxon>unclassified sequences</taxon>
        <taxon>metagenomes</taxon>
        <taxon>ecological metagenomes</taxon>
    </lineage>
</organism>
<proteinExistence type="predicted"/>
<dbReference type="Pfam" id="PF00535">
    <property type="entry name" value="Glycos_transf_2"/>
    <property type="match status" value="1"/>
</dbReference>
<feature type="domain" description="Glycosyltransferase 2-like" evidence="1">
    <location>
        <begin position="13"/>
        <end position="126"/>
    </location>
</feature>
<dbReference type="Gene3D" id="3.90.550.10">
    <property type="entry name" value="Spore Coat Polysaccharide Biosynthesis Protein SpsA, Chain A"/>
    <property type="match status" value="1"/>
</dbReference>
<gene>
    <name evidence="2" type="ORF">METZ01_LOCUS252243</name>
</gene>
<dbReference type="AlphaFoldDB" id="A0A382IJD8"/>
<reference evidence="2" key="1">
    <citation type="submission" date="2018-05" db="EMBL/GenBank/DDBJ databases">
        <authorList>
            <person name="Lanie J.A."/>
            <person name="Ng W.-L."/>
            <person name="Kazmierczak K.M."/>
            <person name="Andrzejewski T.M."/>
            <person name="Davidsen T.M."/>
            <person name="Wayne K.J."/>
            <person name="Tettelin H."/>
            <person name="Glass J.I."/>
            <person name="Rusch D."/>
            <person name="Podicherti R."/>
            <person name="Tsui H.-C.T."/>
            <person name="Winkler M.E."/>
        </authorList>
    </citation>
    <scope>NUCLEOTIDE SEQUENCE</scope>
</reference>
<protein>
    <recommendedName>
        <fullName evidence="1">Glycosyltransferase 2-like domain-containing protein</fullName>
    </recommendedName>
</protein>
<dbReference type="EMBL" id="UINC01067587">
    <property type="protein sequence ID" value="SVB99389.1"/>
    <property type="molecule type" value="Genomic_DNA"/>
</dbReference>
<dbReference type="SUPFAM" id="SSF53448">
    <property type="entry name" value="Nucleotide-diphospho-sugar transferases"/>
    <property type="match status" value="1"/>
</dbReference>
<dbReference type="InterPro" id="IPR029044">
    <property type="entry name" value="Nucleotide-diphossugar_trans"/>
</dbReference>
<evidence type="ECO:0000259" key="1">
    <source>
        <dbReference type="Pfam" id="PF00535"/>
    </source>
</evidence>
<accession>A0A382IJD8</accession>
<dbReference type="PANTHER" id="PTHR22916:SF3">
    <property type="entry name" value="UDP-GLCNAC:BETAGAL BETA-1,3-N-ACETYLGLUCOSAMINYLTRANSFERASE-LIKE PROTEIN 1"/>
    <property type="match status" value="1"/>
</dbReference>
<dbReference type="CDD" id="cd00761">
    <property type="entry name" value="Glyco_tranf_GTA_type"/>
    <property type="match status" value="1"/>
</dbReference>
<evidence type="ECO:0000313" key="2">
    <source>
        <dbReference type="EMBL" id="SVB99389.1"/>
    </source>
</evidence>